<accession>A0A2A7UYQ9</accession>
<proteinExistence type="predicted"/>
<evidence type="ECO:0000313" key="2">
    <source>
        <dbReference type="Proteomes" id="UP000220246"/>
    </source>
</evidence>
<dbReference type="InterPro" id="IPR035959">
    <property type="entry name" value="RutC-like_sf"/>
</dbReference>
<gene>
    <name evidence="1" type="ORF">CRM82_18530</name>
</gene>
<dbReference type="RefSeq" id="WP_066536339.1">
    <property type="nucleotide sequence ID" value="NZ_DALZSI010000032.1"/>
</dbReference>
<dbReference type="InterPro" id="IPR013813">
    <property type="entry name" value="Endoribo_LPSP/chorism_mut-like"/>
</dbReference>
<dbReference type="Pfam" id="PF01042">
    <property type="entry name" value="Ribonuc_L-PSP"/>
    <property type="match status" value="1"/>
</dbReference>
<dbReference type="PANTHER" id="PTHR43760:SF1">
    <property type="entry name" value="ENDORIBONUCLEASE L-PSP_CHORISMATE MUTASE-LIKE DOMAIN-CONTAINING PROTEIN"/>
    <property type="match status" value="1"/>
</dbReference>
<reference evidence="2" key="1">
    <citation type="submission" date="2017-09" db="EMBL/GenBank/DDBJ databases">
        <title>FDA dAtabase for Regulatory Grade micrObial Sequences (FDA-ARGOS): Supporting development and validation of Infectious Disease Dx tests.</title>
        <authorList>
            <person name="Minogue T."/>
            <person name="Wolcott M."/>
            <person name="Wasieloski L."/>
            <person name="Aguilar W."/>
            <person name="Moore D."/>
            <person name="Tallon L."/>
            <person name="Sadzewicz L."/>
            <person name="Ott S."/>
            <person name="Zhao X."/>
            <person name="Nagaraj S."/>
            <person name="Vavikolanu K."/>
            <person name="Aluvathingal J."/>
            <person name="Nadendla S."/>
            <person name="Sichtig H."/>
        </authorList>
    </citation>
    <scope>NUCLEOTIDE SEQUENCE [LARGE SCALE GENOMIC DNA]</scope>
    <source>
        <strain evidence="2">FDAARGOS_394</strain>
    </source>
</reference>
<comment type="caution">
    <text evidence="1">The sequence shown here is derived from an EMBL/GenBank/DDBJ whole genome shotgun (WGS) entry which is preliminary data.</text>
</comment>
<sequence>MTTRDQRLAQAAQALDCPMDVEIAPGGSYRPVVRDERMLYVSGQLPRLNGAMASLGPVAPASAAPAPGTATLEQARRAARVSALRSLMLVQRTLGSLEPVQRICRMTVYVHCTSDFTQHSEVADGASELLVEVLGDIGLPARSAIGVAQLPKNASVEVELTASAHFAL</sequence>
<keyword evidence="2" id="KW-1185">Reference proteome</keyword>
<dbReference type="Gene3D" id="3.30.1330.40">
    <property type="entry name" value="RutC-like"/>
    <property type="match status" value="1"/>
</dbReference>
<dbReference type="EMBL" id="PDEA01000001">
    <property type="protein sequence ID" value="PEH90321.1"/>
    <property type="molecule type" value="Genomic_DNA"/>
</dbReference>
<dbReference type="OrthoDB" id="8587942at2"/>
<name>A0A2A7UYQ9_COMTR</name>
<dbReference type="CDD" id="cd02199">
    <property type="entry name" value="YjgF_YER057c_UK114_like_1"/>
    <property type="match status" value="1"/>
</dbReference>
<dbReference type="InterPro" id="IPR006175">
    <property type="entry name" value="YjgF/YER057c/UK114"/>
</dbReference>
<dbReference type="AlphaFoldDB" id="A0A2A7UYQ9"/>
<dbReference type="PANTHER" id="PTHR43760">
    <property type="entry name" value="ENDORIBONUCLEASE-RELATED"/>
    <property type="match status" value="1"/>
</dbReference>
<protein>
    <submittedName>
        <fullName evidence="1">RidA family protein</fullName>
    </submittedName>
</protein>
<organism evidence="1 2">
    <name type="scientific">Comamonas terrigena</name>
    <dbReference type="NCBI Taxonomy" id="32013"/>
    <lineage>
        <taxon>Bacteria</taxon>
        <taxon>Pseudomonadati</taxon>
        <taxon>Pseudomonadota</taxon>
        <taxon>Betaproteobacteria</taxon>
        <taxon>Burkholderiales</taxon>
        <taxon>Comamonadaceae</taxon>
        <taxon>Comamonas</taxon>
    </lineage>
</organism>
<dbReference type="Proteomes" id="UP000220246">
    <property type="component" value="Unassembled WGS sequence"/>
</dbReference>
<dbReference type="SUPFAM" id="SSF55298">
    <property type="entry name" value="YjgF-like"/>
    <property type="match status" value="1"/>
</dbReference>
<dbReference type="STRING" id="1219032.GCA_001515545_01818"/>
<dbReference type="GeneID" id="80802627"/>
<evidence type="ECO:0000313" key="1">
    <source>
        <dbReference type="EMBL" id="PEH90321.1"/>
    </source>
</evidence>